<feature type="transmembrane region" description="Helical" evidence="7">
    <location>
        <begin position="758"/>
        <end position="782"/>
    </location>
</feature>
<gene>
    <name evidence="9" type="primary">LOC117646793</name>
</gene>
<feature type="transmembrane region" description="Helical" evidence="7">
    <location>
        <begin position="789"/>
        <end position="809"/>
    </location>
</feature>
<protein>
    <submittedName>
        <fullName evidence="9">Transmembrane protein 245 isoform X1</fullName>
    </submittedName>
</protein>
<organism evidence="9">
    <name type="scientific">Thrips palmi</name>
    <name type="common">Melon thrips</name>
    <dbReference type="NCBI Taxonomy" id="161013"/>
    <lineage>
        <taxon>Eukaryota</taxon>
        <taxon>Metazoa</taxon>
        <taxon>Ecdysozoa</taxon>
        <taxon>Arthropoda</taxon>
        <taxon>Hexapoda</taxon>
        <taxon>Insecta</taxon>
        <taxon>Pterygota</taxon>
        <taxon>Neoptera</taxon>
        <taxon>Paraneoptera</taxon>
        <taxon>Thysanoptera</taxon>
        <taxon>Terebrantia</taxon>
        <taxon>Thripoidea</taxon>
        <taxon>Thripidae</taxon>
        <taxon>Thrips</taxon>
    </lineage>
</organism>
<keyword evidence="4 7" id="KW-1133">Transmembrane helix</keyword>
<feature type="transmembrane region" description="Helical" evidence="7">
    <location>
        <begin position="471"/>
        <end position="497"/>
    </location>
</feature>
<evidence type="ECO:0000256" key="7">
    <source>
        <dbReference type="SAM" id="Phobius"/>
    </source>
</evidence>
<dbReference type="Proteomes" id="UP000515158">
    <property type="component" value="Unplaced"/>
</dbReference>
<dbReference type="InParanoid" id="A0A6P8ZPD2"/>
<feature type="transmembrane region" description="Helical" evidence="7">
    <location>
        <begin position="156"/>
        <end position="183"/>
    </location>
</feature>
<evidence type="ECO:0000256" key="6">
    <source>
        <dbReference type="SAM" id="MobiDB-lite"/>
    </source>
</evidence>
<feature type="transmembrane region" description="Helical" evidence="7">
    <location>
        <begin position="63"/>
        <end position="84"/>
    </location>
</feature>
<proteinExistence type="inferred from homology"/>
<dbReference type="GO" id="GO:0016020">
    <property type="term" value="C:membrane"/>
    <property type="evidence" value="ECO:0007669"/>
    <property type="project" value="UniProtKB-SubCell"/>
</dbReference>
<feature type="transmembrane region" description="Helical" evidence="7">
    <location>
        <begin position="671"/>
        <end position="689"/>
    </location>
</feature>
<name>A0A6P8ZPD2_THRPL</name>
<feature type="region of interest" description="Disordered" evidence="6">
    <location>
        <begin position="289"/>
        <end position="338"/>
    </location>
</feature>
<evidence type="ECO:0000256" key="3">
    <source>
        <dbReference type="ARBA" id="ARBA00022692"/>
    </source>
</evidence>
<evidence type="ECO:0000256" key="2">
    <source>
        <dbReference type="ARBA" id="ARBA00009773"/>
    </source>
</evidence>
<feature type="transmembrane region" description="Helical" evidence="7">
    <location>
        <begin position="837"/>
        <end position="857"/>
    </location>
</feature>
<evidence type="ECO:0000313" key="9">
    <source>
        <dbReference type="RefSeq" id="XP_034243899.1"/>
    </source>
</evidence>
<evidence type="ECO:0000256" key="4">
    <source>
        <dbReference type="ARBA" id="ARBA00022989"/>
    </source>
</evidence>
<keyword evidence="5 7" id="KW-0472">Membrane</keyword>
<dbReference type="InterPro" id="IPR002549">
    <property type="entry name" value="AI-2E-like"/>
</dbReference>
<evidence type="ECO:0000256" key="5">
    <source>
        <dbReference type="ARBA" id="ARBA00023136"/>
    </source>
</evidence>
<feature type="transmembrane region" description="Helical" evidence="7">
    <location>
        <begin position="221"/>
        <end position="240"/>
    </location>
</feature>
<dbReference type="RefSeq" id="XP_034243899.1">
    <property type="nucleotide sequence ID" value="XM_034388008.1"/>
</dbReference>
<feature type="compositionally biased region" description="Basic and acidic residues" evidence="6">
    <location>
        <begin position="301"/>
        <end position="322"/>
    </location>
</feature>
<dbReference type="PANTHER" id="PTHR21716:SF4">
    <property type="entry name" value="TRANSMEMBRANE PROTEIN 245"/>
    <property type="match status" value="1"/>
</dbReference>
<evidence type="ECO:0000313" key="8">
    <source>
        <dbReference type="Proteomes" id="UP000515158"/>
    </source>
</evidence>
<dbReference type="AlphaFoldDB" id="A0A6P8ZPD2"/>
<feature type="transmembrane region" description="Helical" evidence="7">
    <location>
        <begin position="732"/>
        <end position="752"/>
    </location>
</feature>
<evidence type="ECO:0000256" key="1">
    <source>
        <dbReference type="ARBA" id="ARBA00004141"/>
    </source>
</evidence>
<accession>A0A6P8ZPD2</accession>
<keyword evidence="3 7" id="KW-0812">Transmembrane</keyword>
<feature type="transmembrane region" description="Helical" evidence="7">
    <location>
        <begin position="195"/>
        <end position="215"/>
    </location>
</feature>
<dbReference type="KEGG" id="tpal:117646793"/>
<dbReference type="FunCoup" id="A0A6P8ZPD2">
    <property type="interactions" value="1270"/>
</dbReference>
<feature type="transmembrane region" description="Helical" evidence="7">
    <location>
        <begin position="125"/>
        <end position="144"/>
    </location>
</feature>
<dbReference type="Pfam" id="PF01594">
    <property type="entry name" value="AI-2E_transport"/>
    <property type="match status" value="1"/>
</dbReference>
<sequence length="884" mass="97612">MANARATTFNNVWNFLGGSLGLQGHEKALKNALYNALAMLLLVVCCAAFYALVFVLDPFLKPLLWALLLGSVLHPFKYSLVYSVKNWIDVLETRGTPIAVAFVMIPVSAFDRFSDRIGDLIYKNLRIIFYLSAALPLMLILYGYTPQSCLCVLWRMAYAFYALVNFLVGLSTGPVVVTYLCGYFTTLALWWNPDVSYRFSAGGYVMWCLIAGYFARFVGSSYQVFAFALLQSVYLFGYFYERWSASDSYKVSKERHLSLVEALMKSATSSEQSSDIVMPTQSLPVIPREIDANDSTGSDPTSKEQPKITDADSSRNATERDLQNTSLSEVDGSLKPRAPRELDSHLRAQAVSAVRPTSLRAPPPESDRITSEKCLYVLGWTCLAVFIWNHMWLLHFLPVTIIVYLIKNLGHYFGVWKWMSANFEILLSSLSQWSAVRKEALCPPFVAGLMKIQISLRQQILHSLRDSVDSAASVLVILALLVFLLSTTIFITVNVYAEGIHLVHVAGNAINNTLSNNQEILALLPEGVQEKLHLVLDNAYLYGRQSISSMVHAMLKNADADKADLLEQRVLELWDRIYQAWMMTSTDVPGAMGPRVSSSAVYASWESFLDGVMKTPELLNLDGLMQFGKENVGMLSSLLESLWDILKGNVSLLFQSSVTIFSVVLGGGSAVINFIINSVVFFTALFYLLSSSGSLYRPVELVASVSPSSGNQIATAIDGAVGDVFRASFKMAVFHGLWAWLIHTLFGVKVVYLPSVLASILGVVPFLGTYWACIPAVLELWLAQGQSMLAVSMILAFYIPTSWVNGLVYEEIKGGHPYLTGLSVAGGVYCMGSEGAIFGPLLLCCVFVALNISSTLMKEPSLSHMNPLNMISGPPPLRRRDTLL</sequence>
<keyword evidence="8" id="KW-1185">Reference proteome</keyword>
<feature type="transmembrane region" description="Helical" evidence="7">
    <location>
        <begin position="375"/>
        <end position="406"/>
    </location>
</feature>
<dbReference type="GeneID" id="117646793"/>
<dbReference type="PANTHER" id="PTHR21716">
    <property type="entry name" value="TRANSMEMBRANE PROTEIN"/>
    <property type="match status" value="1"/>
</dbReference>
<reference evidence="9" key="1">
    <citation type="submission" date="2025-08" db="UniProtKB">
        <authorList>
            <consortium name="RefSeq"/>
        </authorList>
    </citation>
    <scope>IDENTIFICATION</scope>
    <source>
        <tissue evidence="9">Total insect</tissue>
    </source>
</reference>
<feature type="transmembrane region" description="Helical" evidence="7">
    <location>
        <begin position="32"/>
        <end position="56"/>
    </location>
</feature>
<comment type="subcellular location">
    <subcellularLocation>
        <location evidence="1">Membrane</location>
        <topology evidence="1">Multi-pass membrane protein</topology>
    </subcellularLocation>
</comment>
<dbReference type="OrthoDB" id="5970161at2759"/>
<comment type="similarity">
    <text evidence="2">Belongs to the autoinducer-2 exporter (AI-2E) (TC 2.A.86) family.</text>
</comment>